<name>A0A0F9V5Q1_9ZZZZ</name>
<dbReference type="PANTHER" id="PTHR43765">
    <property type="entry name" value="2-DEHYDROPANTOATE 2-REDUCTASE-RELATED"/>
    <property type="match status" value="1"/>
</dbReference>
<dbReference type="InterPro" id="IPR013328">
    <property type="entry name" value="6PGD_dom2"/>
</dbReference>
<accession>A0A0F9V5Q1</accession>
<evidence type="ECO:0000256" key="5">
    <source>
        <dbReference type="ARBA" id="ARBA00032024"/>
    </source>
</evidence>
<comment type="similarity">
    <text evidence="1">Belongs to the ketopantoate reductase family.</text>
</comment>
<sequence>MANILIVGDGAIGLLLSHFLSASHNVSVLTRKSPTNTRFYSRGKSASKKIDAQFISLNQLNKAAEFDVVLFTVKAFQVLDAFSQIKPLLPNHCSVVLSHNGMGNVDEVNSQLSTHQALYFLTTSIAGFKSNQYIVQHTGEGQSVIGDCNELAFQNSAPIADIFKVIPNLKFTSNIQQLRFEKLLVNIAINPLSALNNVKNGDLRAPKYNAIIFNALTEACNIAKVQGLNIPLIKALNTAYKIMELTSDNYSSMQQDVAHSRETEISAICGYISQQGKLHGIPTPYNDELLAKIQAKKSVV</sequence>
<comment type="caution">
    <text evidence="8">The sequence shown here is derived from an EMBL/GenBank/DDBJ whole genome shotgun (WGS) entry which is preliminary data.</text>
</comment>
<dbReference type="InterPro" id="IPR036291">
    <property type="entry name" value="NAD(P)-bd_dom_sf"/>
</dbReference>
<dbReference type="GO" id="GO:0005737">
    <property type="term" value="C:cytoplasm"/>
    <property type="evidence" value="ECO:0007669"/>
    <property type="project" value="TreeGrafter"/>
</dbReference>
<keyword evidence="4" id="KW-0560">Oxidoreductase</keyword>
<dbReference type="GO" id="GO:0050661">
    <property type="term" value="F:NADP binding"/>
    <property type="evidence" value="ECO:0007669"/>
    <property type="project" value="TreeGrafter"/>
</dbReference>
<evidence type="ECO:0000313" key="8">
    <source>
        <dbReference type="EMBL" id="KKN68846.1"/>
    </source>
</evidence>
<dbReference type="InterPro" id="IPR013752">
    <property type="entry name" value="KPA_reductase"/>
</dbReference>
<dbReference type="SUPFAM" id="SSF51735">
    <property type="entry name" value="NAD(P)-binding Rossmann-fold domains"/>
    <property type="match status" value="1"/>
</dbReference>
<keyword evidence="3" id="KW-0521">NADP</keyword>
<dbReference type="NCBIfam" id="TIGR00745">
    <property type="entry name" value="apbA_panE"/>
    <property type="match status" value="1"/>
</dbReference>
<evidence type="ECO:0000256" key="2">
    <source>
        <dbReference type="ARBA" id="ARBA00013014"/>
    </source>
</evidence>
<dbReference type="AlphaFoldDB" id="A0A0F9V5Q1"/>
<evidence type="ECO:0000256" key="4">
    <source>
        <dbReference type="ARBA" id="ARBA00023002"/>
    </source>
</evidence>
<dbReference type="PANTHER" id="PTHR43765:SF2">
    <property type="entry name" value="2-DEHYDROPANTOATE 2-REDUCTASE"/>
    <property type="match status" value="1"/>
</dbReference>
<evidence type="ECO:0000259" key="6">
    <source>
        <dbReference type="Pfam" id="PF02558"/>
    </source>
</evidence>
<reference evidence="8" key="1">
    <citation type="journal article" date="2015" name="Nature">
        <title>Complex archaea that bridge the gap between prokaryotes and eukaryotes.</title>
        <authorList>
            <person name="Spang A."/>
            <person name="Saw J.H."/>
            <person name="Jorgensen S.L."/>
            <person name="Zaremba-Niedzwiedzka K."/>
            <person name="Martijn J."/>
            <person name="Lind A.E."/>
            <person name="van Eijk R."/>
            <person name="Schleper C."/>
            <person name="Guy L."/>
            <person name="Ettema T.J."/>
        </authorList>
    </citation>
    <scope>NUCLEOTIDE SEQUENCE</scope>
</reference>
<dbReference type="Gene3D" id="3.40.50.720">
    <property type="entry name" value="NAD(P)-binding Rossmann-like Domain"/>
    <property type="match status" value="1"/>
</dbReference>
<dbReference type="GO" id="GO:0008677">
    <property type="term" value="F:2-dehydropantoate 2-reductase activity"/>
    <property type="evidence" value="ECO:0007669"/>
    <property type="project" value="UniProtKB-EC"/>
</dbReference>
<evidence type="ECO:0000256" key="3">
    <source>
        <dbReference type="ARBA" id="ARBA00022857"/>
    </source>
</evidence>
<dbReference type="Pfam" id="PF02558">
    <property type="entry name" value="ApbA"/>
    <property type="match status" value="1"/>
</dbReference>
<dbReference type="SUPFAM" id="SSF48179">
    <property type="entry name" value="6-phosphogluconate dehydrogenase C-terminal domain-like"/>
    <property type="match status" value="1"/>
</dbReference>
<dbReference type="EC" id="1.1.1.169" evidence="2"/>
<organism evidence="8">
    <name type="scientific">marine sediment metagenome</name>
    <dbReference type="NCBI Taxonomy" id="412755"/>
    <lineage>
        <taxon>unclassified sequences</taxon>
        <taxon>metagenomes</taxon>
        <taxon>ecological metagenomes</taxon>
    </lineage>
</organism>
<gene>
    <name evidence="8" type="ORF">LCGC14_0447120</name>
</gene>
<dbReference type="Pfam" id="PF08546">
    <property type="entry name" value="ApbA_C"/>
    <property type="match status" value="1"/>
</dbReference>
<feature type="domain" description="Ketopantoate reductase C-terminal" evidence="7">
    <location>
        <begin position="174"/>
        <end position="296"/>
    </location>
</feature>
<evidence type="ECO:0000259" key="7">
    <source>
        <dbReference type="Pfam" id="PF08546"/>
    </source>
</evidence>
<proteinExistence type="inferred from homology"/>
<dbReference type="InterPro" id="IPR003710">
    <property type="entry name" value="ApbA"/>
</dbReference>
<dbReference type="InterPro" id="IPR050838">
    <property type="entry name" value="Ketopantoate_reductase"/>
</dbReference>
<dbReference type="EMBL" id="LAZR01000438">
    <property type="protein sequence ID" value="KKN68846.1"/>
    <property type="molecule type" value="Genomic_DNA"/>
</dbReference>
<dbReference type="InterPro" id="IPR008927">
    <property type="entry name" value="6-PGluconate_DH-like_C_sf"/>
</dbReference>
<protein>
    <recommendedName>
        <fullName evidence="2">2-dehydropantoate 2-reductase</fullName>
        <ecNumber evidence="2">1.1.1.169</ecNumber>
    </recommendedName>
    <alternativeName>
        <fullName evidence="5">Ketopantoate reductase</fullName>
    </alternativeName>
</protein>
<dbReference type="InterPro" id="IPR013332">
    <property type="entry name" value="KPR_N"/>
</dbReference>
<evidence type="ECO:0000256" key="1">
    <source>
        <dbReference type="ARBA" id="ARBA00007870"/>
    </source>
</evidence>
<dbReference type="GO" id="GO:0015940">
    <property type="term" value="P:pantothenate biosynthetic process"/>
    <property type="evidence" value="ECO:0007669"/>
    <property type="project" value="InterPro"/>
</dbReference>
<dbReference type="Gene3D" id="1.10.1040.10">
    <property type="entry name" value="N-(1-d-carboxylethyl)-l-norvaline Dehydrogenase, domain 2"/>
    <property type="match status" value="1"/>
</dbReference>
<feature type="domain" description="Ketopantoate reductase N-terminal" evidence="6">
    <location>
        <begin position="4"/>
        <end position="149"/>
    </location>
</feature>